<dbReference type="InterPro" id="IPR000961">
    <property type="entry name" value="AGC-kinase_C"/>
</dbReference>
<keyword evidence="4" id="KW-0418">Kinase</keyword>
<keyword evidence="8" id="KW-1185">Reference proteome</keyword>
<evidence type="ECO:0000256" key="4">
    <source>
        <dbReference type="ARBA" id="ARBA00022777"/>
    </source>
</evidence>
<evidence type="ECO:0000256" key="2">
    <source>
        <dbReference type="ARBA" id="ARBA00022679"/>
    </source>
</evidence>
<evidence type="ECO:0000256" key="1">
    <source>
        <dbReference type="ARBA" id="ARBA00022527"/>
    </source>
</evidence>
<keyword evidence="2" id="KW-0808">Transferase</keyword>
<protein>
    <recommendedName>
        <fullName evidence="6">AGC-kinase C-terminal domain-containing protein</fullName>
    </recommendedName>
</protein>
<dbReference type="GO" id="GO:0004674">
    <property type="term" value="F:protein serine/threonine kinase activity"/>
    <property type="evidence" value="ECO:0007669"/>
    <property type="project" value="UniProtKB-KW"/>
</dbReference>
<dbReference type="AlphaFoldDB" id="A0A671KH54"/>
<reference evidence="7" key="1">
    <citation type="submission" date="2025-08" db="UniProtKB">
        <authorList>
            <consortium name="Ensembl"/>
        </authorList>
    </citation>
    <scope>IDENTIFICATION</scope>
</reference>
<dbReference type="SMART" id="SM00133">
    <property type="entry name" value="S_TK_X"/>
    <property type="match status" value="1"/>
</dbReference>
<dbReference type="Ensembl" id="ENSSANT00000007493.1">
    <property type="protein sequence ID" value="ENSSANP00000006959.1"/>
    <property type="gene ID" value="ENSSANG00000003975.1"/>
</dbReference>
<evidence type="ECO:0000313" key="8">
    <source>
        <dbReference type="Proteomes" id="UP000472260"/>
    </source>
</evidence>
<keyword evidence="1" id="KW-0723">Serine/threonine-protein kinase</keyword>
<evidence type="ECO:0000256" key="5">
    <source>
        <dbReference type="ARBA" id="ARBA00022840"/>
    </source>
</evidence>
<dbReference type="Proteomes" id="UP000472260">
    <property type="component" value="Unassembled WGS sequence"/>
</dbReference>
<name>A0A671KH54_9TELE</name>
<evidence type="ECO:0000259" key="6">
    <source>
        <dbReference type="PROSITE" id="PS51285"/>
    </source>
</evidence>
<dbReference type="Gene3D" id="3.30.200.20">
    <property type="entry name" value="Phosphorylase Kinase, domain 1"/>
    <property type="match status" value="1"/>
</dbReference>
<keyword evidence="5" id="KW-0067">ATP-binding</keyword>
<keyword evidence="3" id="KW-0547">Nucleotide-binding</keyword>
<reference evidence="7" key="2">
    <citation type="submission" date="2025-09" db="UniProtKB">
        <authorList>
            <consortium name="Ensembl"/>
        </authorList>
    </citation>
    <scope>IDENTIFICATION</scope>
</reference>
<proteinExistence type="predicted"/>
<feature type="domain" description="AGC-kinase C-terminal" evidence="6">
    <location>
        <begin position="1"/>
        <end position="60"/>
    </location>
</feature>
<dbReference type="Pfam" id="PF00433">
    <property type="entry name" value="Pkinase_C"/>
    <property type="match status" value="1"/>
</dbReference>
<sequence length="60" mass="6812">LAKKVKPPFVPTIQSSIDVSNFDDEFTSEAPVLTPPREPRPLTQDVQDLFADFDYIADWC</sequence>
<evidence type="ECO:0000313" key="7">
    <source>
        <dbReference type="Ensembl" id="ENSSANP00000006959.1"/>
    </source>
</evidence>
<dbReference type="GO" id="GO:0005524">
    <property type="term" value="F:ATP binding"/>
    <property type="evidence" value="ECO:0007669"/>
    <property type="project" value="UniProtKB-KW"/>
</dbReference>
<evidence type="ECO:0000256" key="3">
    <source>
        <dbReference type="ARBA" id="ARBA00022741"/>
    </source>
</evidence>
<organism evidence="7 8">
    <name type="scientific">Sinocyclocheilus anshuiensis</name>
    <dbReference type="NCBI Taxonomy" id="1608454"/>
    <lineage>
        <taxon>Eukaryota</taxon>
        <taxon>Metazoa</taxon>
        <taxon>Chordata</taxon>
        <taxon>Craniata</taxon>
        <taxon>Vertebrata</taxon>
        <taxon>Euteleostomi</taxon>
        <taxon>Actinopterygii</taxon>
        <taxon>Neopterygii</taxon>
        <taxon>Teleostei</taxon>
        <taxon>Ostariophysi</taxon>
        <taxon>Cypriniformes</taxon>
        <taxon>Cyprinidae</taxon>
        <taxon>Cyprininae</taxon>
        <taxon>Sinocyclocheilus</taxon>
    </lineage>
</organism>
<dbReference type="InterPro" id="IPR017892">
    <property type="entry name" value="Pkinase_C"/>
</dbReference>
<dbReference type="PROSITE" id="PS51285">
    <property type="entry name" value="AGC_KINASE_CTER"/>
    <property type="match status" value="1"/>
</dbReference>
<accession>A0A671KH54</accession>